<feature type="compositionally biased region" description="Low complexity" evidence="4">
    <location>
        <begin position="130"/>
        <end position="169"/>
    </location>
</feature>
<feature type="region of interest" description="Disordered" evidence="4">
    <location>
        <begin position="849"/>
        <end position="869"/>
    </location>
</feature>
<proteinExistence type="predicted"/>
<gene>
    <name evidence="5" type="ORF">SCUCBS95973_005941</name>
</gene>
<feature type="compositionally biased region" description="Polar residues" evidence="4">
    <location>
        <begin position="1039"/>
        <end position="1057"/>
    </location>
</feature>
<accession>A0ABP0C0Y4</accession>
<feature type="repeat" description="WD" evidence="3">
    <location>
        <begin position="384"/>
        <end position="424"/>
    </location>
</feature>
<feature type="repeat" description="WD" evidence="3">
    <location>
        <begin position="320"/>
        <end position="354"/>
    </location>
</feature>
<evidence type="ECO:0000256" key="1">
    <source>
        <dbReference type="ARBA" id="ARBA00022574"/>
    </source>
</evidence>
<dbReference type="InterPro" id="IPR015943">
    <property type="entry name" value="WD40/YVTN_repeat-like_dom_sf"/>
</dbReference>
<feature type="region of interest" description="Disordered" evidence="4">
    <location>
        <begin position="1188"/>
        <end position="1219"/>
    </location>
</feature>
<dbReference type="PROSITE" id="PS50082">
    <property type="entry name" value="WD_REPEATS_2"/>
    <property type="match status" value="3"/>
</dbReference>
<keyword evidence="2" id="KW-0677">Repeat</keyword>
<dbReference type="InterPro" id="IPR001680">
    <property type="entry name" value="WD40_rpt"/>
</dbReference>
<feature type="region of interest" description="Disordered" evidence="4">
    <location>
        <begin position="662"/>
        <end position="710"/>
    </location>
</feature>
<dbReference type="Gene3D" id="2.130.10.10">
    <property type="entry name" value="YVTN repeat-like/Quinoprotein amine dehydrogenase"/>
    <property type="match status" value="2"/>
</dbReference>
<evidence type="ECO:0000256" key="3">
    <source>
        <dbReference type="PROSITE-ProRule" id="PRU00221"/>
    </source>
</evidence>
<keyword evidence="6" id="KW-1185">Reference proteome</keyword>
<feature type="compositionally biased region" description="Low complexity" evidence="4">
    <location>
        <begin position="927"/>
        <end position="938"/>
    </location>
</feature>
<feature type="region of interest" description="Disordered" evidence="4">
    <location>
        <begin position="1037"/>
        <end position="1175"/>
    </location>
</feature>
<dbReference type="Pfam" id="PF00400">
    <property type="entry name" value="WD40"/>
    <property type="match status" value="4"/>
</dbReference>
<dbReference type="PROSITE" id="PS50294">
    <property type="entry name" value="WD_REPEATS_REGION"/>
    <property type="match status" value="1"/>
</dbReference>
<dbReference type="PANTHER" id="PTHR14221">
    <property type="entry name" value="WD REPEAT DOMAIN 44"/>
    <property type="match status" value="1"/>
</dbReference>
<comment type="caution">
    <text evidence="5">The sequence shown here is derived from an EMBL/GenBank/DDBJ whole genome shotgun (WGS) entry which is preliminary data.</text>
</comment>
<feature type="compositionally biased region" description="Basic and acidic residues" evidence="4">
    <location>
        <begin position="11"/>
        <end position="21"/>
    </location>
</feature>
<feature type="compositionally biased region" description="Acidic residues" evidence="4">
    <location>
        <begin position="1201"/>
        <end position="1215"/>
    </location>
</feature>
<feature type="region of interest" description="Disordered" evidence="4">
    <location>
        <begin position="1"/>
        <end position="240"/>
    </location>
</feature>
<evidence type="ECO:0008006" key="7">
    <source>
        <dbReference type="Google" id="ProtNLM"/>
    </source>
</evidence>
<feature type="compositionally biased region" description="Polar residues" evidence="4">
    <location>
        <begin position="1063"/>
        <end position="1073"/>
    </location>
</feature>
<dbReference type="PANTHER" id="PTHR14221:SF0">
    <property type="entry name" value="WD REPEAT-CONTAINING PROTEIN 44"/>
    <property type="match status" value="1"/>
</dbReference>
<dbReference type="SUPFAM" id="SSF50978">
    <property type="entry name" value="WD40 repeat-like"/>
    <property type="match status" value="1"/>
</dbReference>
<feature type="compositionally biased region" description="Basic and acidic residues" evidence="4">
    <location>
        <begin position="978"/>
        <end position="987"/>
    </location>
</feature>
<dbReference type="EMBL" id="CAWUHB010000034">
    <property type="protein sequence ID" value="CAK7225669.1"/>
    <property type="molecule type" value="Genomic_DNA"/>
</dbReference>
<dbReference type="Proteomes" id="UP001642405">
    <property type="component" value="Unassembled WGS sequence"/>
</dbReference>
<feature type="repeat" description="WD" evidence="3">
    <location>
        <begin position="424"/>
        <end position="466"/>
    </location>
</feature>
<evidence type="ECO:0000256" key="4">
    <source>
        <dbReference type="SAM" id="MobiDB-lite"/>
    </source>
</evidence>
<evidence type="ECO:0000313" key="5">
    <source>
        <dbReference type="EMBL" id="CAK7225669.1"/>
    </source>
</evidence>
<feature type="compositionally biased region" description="Polar residues" evidence="4">
    <location>
        <begin position="54"/>
        <end position="69"/>
    </location>
</feature>
<dbReference type="InterPro" id="IPR036322">
    <property type="entry name" value="WD40_repeat_dom_sf"/>
</dbReference>
<reference evidence="5 6" key="1">
    <citation type="submission" date="2024-01" db="EMBL/GenBank/DDBJ databases">
        <authorList>
            <person name="Allen C."/>
            <person name="Tagirdzhanova G."/>
        </authorList>
    </citation>
    <scope>NUCLEOTIDE SEQUENCE [LARGE SCALE GENOMIC DNA]</scope>
</reference>
<sequence length="1251" mass="133348">MAALLGAIKGGQDRPQDRGDAPYRNASNNSSSVGVASDKQQLQQLQQQQQQQQTSSASHVPQTPTSSDGQEMLLPEIAVPTQPQQLHASPGAGSPTTSLQQLNIRKTQRASRGPPAPNIPSRELEPPQQPQQQQQQQSSQQLQQPLQTPQKPTSANSVQSSSASANTSNIDPLSQHIFLRTNTDPLRNPKLRAHTSGPDIPAPDAPKGFLGRLSMRAGRKKEDANDLASEAGEPRDEGSNAHVFSSIIDSAGFIPHHKEPPRYIRIKVHNKKTKEFDRMFLAQELIGTRPLNTNPDARVPLVTVSTASQGRKKMATGGAVWATEFSKDGKYLAAGGRDHVVRVWQVISTAEDRRQQEEEEAQNEGGADERLSAPVFLEKPVQEFVGHTGEILDLSWSKNNFLLSTSMDKTVRLWHTSRQECLCTFKHKELVSKVAFHPKDDRFFLAGCLDATLRLWSIPDKNVAFSAQLSDMITAVAFSPDGKLAIAGLLNGFCYLLETEGLKPLTQIHVRSSRGRNAKGSKITGIVPIVLPSSRPGDAAILVTSTDARVRLYNLRDKTLDCKFKGHEHASGQLTASFSDDGKHVIVGSEARKVFIWNATPSDSITKDRYPCETFDAHGDMVTTAIFAPVQTRQLLGASGDPIYDLCNPPPIQLMSLEETLASQSGMSNNTRGHDDPTATSTAAAPTASSHPAPPSTLPPLPPPRARPEESPAYIARSTHYDGNIIVTSDDTGIIKVFRQDCAAKKRKHESWETGSSFRGSTNQRLVGRSGSIITRTSASSAAHSRRGSLSMPPSLLTNANANAASPQIGGNQDSINRWRHGIEGGSSGNGISRPNSLIGSGIAPAVARSERSISPNKSSRVPLPTASGLGLASDARKLPYAATMSSPLSPHFAPSQVAGGNGSGSGVVSPATTRQQQQQPAKPSIATPGAETAKAAASNAPTKKDEPPPGDDSAHSATRGAAASKDQAGDEGNANKLKPDHDERDFASPSSPASTTAPRSPVSDDDNVSSRGDASGSGFGFFNLNRWKGIAGLRTSLIGGSSNESNTRPSSQQEPSSPVDDQASSDGEQSPAKSPHHSRRKSLGLNGSLLPKSPLSRSETPTEAAGAADSSSNNNNNNNNNNNTTTIPTTPKRPGLGRDKSSRAAKSMSGGGPLLSPAITVEDDEGHHALTPNEYLHSPYLTRNNSVISRLSSEMTSTDGEGDASQDGDGDGEGEEMRCTKCGGREFKARRVSGIQRLQCSRCGKVYEEK</sequence>
<feature type="compositionally biased region" description="Low complexity" evidence="4">
    <location>
        <begin position="678"/>
        <end position="691"/>
    </location>
</feature>
<feature type="compositionally biased region" description="Pro residues" evidence="4">
    <location>
        <begin position="692"/>
        <end position="705"/>
    </location>
</feature>
<keyword evidence="1 3" id="KW-0853">WD repeat</keyword>
<feature type="compositionally biased region" description="Low complexity" evidence="4">
    <location>
        <begin position="25"/>
        <end position="53"/>
    </location>
</feature>
<feature type="region of interest" description="Disordered" evidence="4">
    <location>
        <begin position="892"/>
        <end position="1024"/>
    </location>
</feature>
<feature type="compositionally biased region" description="Polar residues" evidence="4">
    <location>
        <begin position="94"/>
        <end position="105"/>
    </location>
</feature>
<name>A0ABP0C0Y4_9PEZI</name>
<feature type="compositionally biased region" description="Polar residues" evidence="4">
    <location>
        <begin position="1188"/>
        <end position="1199"/>
    </location>
</feature>
<feature type="compositionally biased region" description="Polar residues" evidence="4">
    <location>
        <begin position="662"/>
        <end position="671"/>
    </location>
</feature>
<feature type="compositionally biased region" description="Low complexity" evidence="4">
    <location>
        <begin position="1111"/>
        <end position="1127"/>
    </location>
</feature>
<organism evidence="5 6">
    <name type="scientific">Sporothrix curviconia</name>
    <dbReference type="NCBI Taxonomy" id="1260050"/>
    <lineage>
        <taxon>Eukaryota</taxon>
        <taxon>Fungi</taxon>
        <taxon>Dikarya</taxon>
        <taxon>Ascomycota</taxon>
        <taxon>Pezizomycotina</taxon>
        <taxon>Sordariomycetes</taxon>
        <taxon>Sordariomycetidae</taxon>
        <taxon>Ophiostomatales</taxon>
        <taxon>Ophiostomataceae</taxon>
        <taxon>Sporothrix</taxon>
    </lineage>
</organism>
<dbReference type="InterPro" id="IPR040324">
    <property type="entry name" value="WDR44/Dgr2"/>
</dbReference>
<protein>
    <recommendedName>
        <fullName evidence="7">WD repeat protein</fullName>
    </recommendedName>
</protein>
<evidence type="ECO:0000313" key="6">
    <source>
        <dbReference type="Proteomes" id="UP001642405"/>
    </source>
</evidence>
<feature type="compositionally biased region" description="Low complexity" evidence="4">
    <location>
        <begin position="988"/>
        <end position="1002"/>
    </location>
</feature>
<dbReference type="SMART" id="SM00320">
    <property type="entry name" value="WD40"/>
    <property type="match status" value="6"/>
</dbReference>
<evidence type="ECO:0000256" key="2">
    <source>
        <dbReference type="ARBA" id="ARBA00022737"/>
    </source>
</evidence>